<keyword evidence="4" id="KW-1185">Reference proteome</keyword>
<dbReference type="RefSeq" id="WP_103790440.1">
    <property type="nucleotide sequence ID" value="NZ_PQVF01000015.1"/>
</dbReference>
<evidence type="ECO:0000313" key="3">
    <source>
        <dbReference type="EMBL" id="POY35028.1"/>
    </source>
</evidence>
<proteinExistence type="predicted"/>
<sequence length="684" mass="73389">MALKIYVSLILLLLFVYSQQAKAQTTASDNCANATAITSVNNYCSADGAFSNANATTGDPAKPQAWPSVGKDVWFKFTAVALDINITVSGNVNGMGGTITKPLIQLYSGDCFTFNEIFSSVLTNGNVSTLYKGGLAIGTVYYIRISAENNNTGTFKICVNNYNPILKPGQDCSSASFLCNKDSFTQTNVVGAGTNNREAAGTCLDPIPQEPSESNSAWYKWTAANSGTLTFTITPTVSTDDIDWVLYDLGIGGDCSRINAGNAIRCAAGSGVTCNPFYNQTGMNLGATDTREEPGCIPGQDGFVKFINMQQDHNYALLVNNFSSGNNGFTIEFGGSGEFQGPTASVSATPLDPACGTTQRYSFTATVKDAIKYKWTFGEGASPAEANTLGPHTVTYTTAGVKTAVLQVEGEKGCNVIAYQTFTVGLKPEIPIILSSSSAICENDVLKLEAKDVPGATYLWTGPNGFTSTERNPSITAQGTRSLGTYTLKISKFGCESEAATQVIDRIIPNPVASFTTDPAIPVKLFPPYTVKFNNTSINADSFLWDFGDGTTSTETNPEHVYEKDGEYNIKLTATNQQSCNSTVIIGTLTISSESEIFTPNVITPNSDGLNDTFVVTVTHIKTYKLSIFDRWGAKLFESNNIDFRWDGTCNNEPVPPATYYYVIDGLNENNRAVKKAGDITVIY</sequence>
<gene>
    <name evidence="3" type="ORF">C3K47_17375</name>
</gene>
<name>A0A2S4ZXD7_9SPHI</name>
<protein>
    <recommendedName>
        <fullName evidence="2">PKD domain-containing protein</fullName>
    </recommendedName>
</protein>
<dbReference type="Gene3D" id="2.60.40.10">
    <property type="entry name" value="Immunoglobulins"/>
    <property type="match status" value="3"/>
</dbReference>
<dbReference type="OrthoDB" id="610082at2"/>
<evidence type="ECO:0000259" key="2">
    <source>
        <dbReference type="PROSITE" id="PS50093"/>
    </source>
</evidence>
<evidence type="ECO:0000313" key="4">
    <source>
        <dbReference type="Proteomes" id="UP000236893"/>
    </source>
</evidence>
<dbReference type="SUPFAM" id="SSF49299">
    <property type="entry name" value="PKD domain"/>
    <property type="match status" value="2"/>
</dbReference>
<dbReference type="InterPro" id="IPR035986">
    <property type="entry name" value="PKD_dom_sf"/>
</dbReference>
<dbReference type="AlphaFoldDB" id="A0A2S4ZXD7"/>
<reference evidence="3 4" key="1">
    <citation type="submission" date="2018-01" db="EMBL/GenBank/DDBJ databases">
        <authorList>
            <person name="Gaut B.S."/>
            <person name="Morton B.R."/>
            <person name="Clegg M.T."/>
            <person name="Duvall M.R."/>
        </authorList>
    </citation>
    <scope>NUCLEOTIDE SEQUENCE [LARGE SCALE GENOMIC DNA]</scope>
    <source>
        <strain evidence="3 4">HR-AV</strain>
    </source>
</reference>
<accession>A0A2S4ZXD7</accession>
<dbReference type="EMBL" id="PQVF01000015">
    <property type="protein sequence ID" value="POY35028.1"/>
    <property type="molecule type" value="Genomic_DNA"/>
</dbReference>
<dbReference type="CDD" id="cd00146">
    <property type="entry name" value="PKD"/>
    <property type="match status" value="1"/>
</dbReference>
<keyword evidence="1" id="KW-0732">Signal</keyword>
<feature type="domain" description="PKD" evidence="2">
    <location>
        <begin position="542"/>
        <end position="576"/>
    </location>
</feature>
<dbReference type="Pfam" id="PF18911">
    <property type="entry name" value="PKD_4"/>
    <property type="match status" value="1"/>
</dbReference>
<dbReference type="InterPro" id="IPR000601">
    <property type="entry name" value="PKD_dom"/>
</dbReference>
<dbReference type="NCBIfam" id="TIGR04131">
    <property type="entry name" value="Bac_Flav_CTERM"/>
    <property type="match status" value="1"/>
</dbReference>
<feature type="domain" description="PKD" evidence="2">
    <location>
        <begin position="342"/>
        <end position="424"/>
    </location>
</feature>
<dbReference type="SMART" id="SM00089">
    <property type="entry name" value="PKD"/>
    <property type="match status" value="2"/>
</dbReference>
<comment type="caution">
    <text evidence="3">The sequence shown here is derived from an EMBL/GenBank/DDBJ whole genome shotgun (WGS) entry which is preliminary data.</text>
</comment>
<feature type="signal peptide" evidence="1">
    <location>
        <begin position="1"/>
        <end position="23"/>
    </location>
</feature>
<dbReference type="PROSITE" id="PS50093">
    <property type="entry name" value="PKD"/>
    <property type="match status" value="2"/>
</dbReference>
<dbReference type="Pfam" id="PF13585">
    <property type="entry name" value="CHU_C"/>
    <property type="match status" value="1"/>
</dbReference>
<feature type="chain" id="PRO_5015592048" description="PKD domain-containing protein" evidence="1">
    <location>
        <begin position="24"/>
        <end position="684"/>
    </location>
</feature>
<evidence type="ECO:0000256" key="1">
    <source>
        <dbReference type="SAM" id="SignalP"/>
    </source>
</evidence>
<dbReference type="InterPro" id="IPR022409">
    <property type="entry name" value="PKD/Chitinase_dom"/>
</dbReference>
<dbReference type="InterPro" id="IPR026341">
    <property type="entry name" value="T9SS_type_B"/>
</dbReference>
<organism evidence="3 4">
    <name type="scientific">Solitalea longa</name>
    <dbReference type="NCBI Taxonomy" id="2079460"/>
    <lineage>
        <taxon>Bacteria</taxon>
        <taxon>Pseudomonadati</taxon>
        <taxon>Bacteroidota</taxon>
        <taxon>Sphingobacteriia</taxon>
        <taxon>Sphingobacteriales</taxon>
        <taxon>Sphingobacteriaceae</taxon>
        <taxon>Solitalea</taxon>
    </lineage>
</organism>
<dbReference type="InterPro" id="IPR013783">
    <property type="entry name" value="Ig-like_fold"/>
</dbReference>
<dbReference type="Proteomes" id="UP000236893">
    <property type="component" value="Unassembled WGS sequence"/>
</dbReference>